<dbReference type="HOGENOM" id="CLU_164582_0_0_6"/>
<sequence length="120" mass="13134">MINIPPASFRLTPYGEVDAVALENLRDSFDTSQLLRLVDRLDVCLVELGGITSIRDELLRLHAMALTIVEGIALTVPAESACIWTEAQSLQMDLEALVSWARSAQLIIAPLINLAPQHEA</sequence>
<organism evidence="1 2">
    <name type="scientific">Stutzerimonas stutzeri KOS6</name>
    <dbReference type="NCBI Taxonomy" id="1218352"/>
    <lineage>
        <taxon>Bacteria</taxon>
        <taxon>Pseudomonadati</taxon>
        <taxon>Pseudomonadota</taxon>
        <taxon>Gammaproteobacteria</taxon>
        <taxon>Pseudomonadales</taxon>
        <taxon>Pseudomonadaceae</taxon>
        <taxon>Stutzerimonas</taxon>
    </lineage>
</organism>
<dbReference type="InterPro" id="IPR049837">
    <property type="entry name" value="TnpC_reg-like"/>
</dbReference>
<dbReference type="Proteomes" id="UP000026923">
    <property type="component" value="Unassembled WGS sequence"/>
</dbReference>
<dbReference type="OrthoDB" id="582700at2"/>
<proteinExistence type="predicted"/>
<protein>
    <submittedName>
        <fullName evidence="1">Tn4652, tnpA repressor protein TnpC</fullName>
    </submittedName>
</protein>
<evidence type="ECO:0000313" key="1">
    <source>
        <dbReference type="EMBL" id="EWC40423.1"/>
    </source>
</evidence>
<dbReference type="RefSeq" id="WP_003292676.1">
    <property type="nucleotide sequence ID" value="NZ_KK020676.1"/>
</dbReference>
<dbReference type="GeneID" id="99797182"/>
<reference evidence="1 2" key="1">
    <citation type="journal article" date="2013" name="Genome Announc.">
        <title>Draft Genome of the Nitrogen-Fixing Bacterium Pseudomonas stutzeri Strain KOS6 Isolated from Industrial Hydrocarbon Sludge.</title>
        <authorList>
            <person name="Grigoryeva T.V."/>
            <person name="Laikov A.V."/>
            <person name="Naumova R.P."/>
            <person name="Manolov A.I."/>
            <person name="Larin A.K."/>
            <person name="Karpova I.Y."/>
            <person name="Semashko T.A."/>
            <person name="Alexeev D.G."/>
            <person name="Kostryukova E.S."/>
            <person name="Muller R."/>
            <person name="Govorun V.M."/>
        </authorList>
    </citation>
    <scope>NUCLEOTIDE SEQUENCE [LARGE SCALE GENOMIC DNA]</scope>
    <source>
        <strain evidence="1 2">KOS6</strain>
    </source>
</reference>
<dbReference type="eggNOG" id="ENOG5033BII">
    <property type="taxonomic scope" value="Bacteria"/>
</dbReference>
<dbReference type="AlphaFoldDB" id="A0A061JPA1"/>
<gene>
    <name evidence="1" type="ORF">B597_014875</name>
</gene>
<evidence type="ECO:0000313" key="2">
    <source>
        <dbReference type="Proteomes" id="UP000026923"/>
    </source>
</evidence>
<dbReference type="EMBL" id="AMCZ02000020">
    <property type="protein sequence ID" value="EWC40423.1"/>
    <property type="molecule type" value="Genomic_DNA"/>
</dbReference>
<name>A0A061JPA1_STUST</name>
<dbReference type="NCBIfam" id="NF041282">
    <property type="entry name" value="TnpC_regulator"/>
    <property type="match status" value="1"/>
</dbReference>
<comment type="caution">
    <text evidence="1">The sequence shown here is derived from an EMBL/GenBank/DDBJ whole genome shotgun (WGS) entry which is preliminary data.</text>
</comment>
<accession>A0A061JPA1</accession>